<accession>S8AKU2</accession>
<dbReference type="Gene3D" id="3.30.70.330">
    <property type="match status" value="1"/>
</dbReference>
<dbReference type="CDD" id="cd12268">
    <property type="entry name" value="RRM_Vip1"/>
    <property type="match status" value="1"/>
</dbReference>
<reference evidence="4 5" key="1">
    <citation type="journal article" date="2013" name="PLoS Genet.">
        <title>Genomic mechanisms accounting for the adaptation to parasitism in nematode-trapping fungi.</title>
        <authorList>
            <person name="Meerupati T."/>
            <person name="Andersson K.M."/>
            <person name="Friman E."/>
            <person name="Kumar D."/>
            <person name="Tunlid A."/>
            <person name="Ahren D."/>
        </authorList>
    </citation>
    <scope>NUCLEOTIDE SEQUENCE [LARGE SCALE GENOMIC DNA]</scope>
    <source>
        <strain evidence="4 5">CBS 200.50</strain>
    </source>
</reference>
<dbReference type="SUPFAM" id="SSF54928">
    <property type="entry name" value="RNA-binding domain, RBD"/>
    <property type="match status" value="1"/>
</dbReference>
<proteinExistence type="predicted"/>
<keyword evidence="5" id="KW-1185">Reference proteome</keyword>
<dbReference type="PANTHER" id="PTHR32343">
    <property type="entry name" value="SERINE/ARGININE-RICH SPLICING FACTOR"/>
    <property type="match status" value="1"/>
</dbReference>
<dbReference type="InterPro" id="IPR034358">
    <property type="entry name" value="Vip1_RRM"/>
</dbReference>
<feature type="domain" description="RRM" evidence="3">
    <location>
        <begin position="6"/>
        <end position="83"/>
    </location>
</feature>
<feature type="region of interest" description="Disordered" evidence="2">
    <location>
        <begin position="262"/>
        <end position="293"/>
    </location>
</feature>
<dbReference type="InterPro" id="IPR035979">
    <property type="entry name" value="RBD_domain_sf"/>
</dbReference>
<dbReference type="Pfam" id="PF00076">
    <property type="entry name" value="RRM_1"/>
    <property type="match status" value="1"/>
</dbReference>
<reference evidence="5" key="2">
    <citation type="submission" date="2013-04" db="EMBL/GenBank/DDBJ databases">
        <title>Genomic mechanisms accounting for the adaptation to parasitism in nematode-trapping fungi.</title>
        <authorList>
            <person name="Ahren D.G."/>
        </authorList>
    </citation>
    <scope>NUCLEOTIDE SEQUENCE [LARGE SCALE GENOMIC DNA]</scope>
    <source>
        <strain evidence="5">CBS 200.50</strain>
    </source>
</reference>
<keyword evidence="1" id="KW-0694">RNA-binding</keyword>
<evidence type="ECO:0000313" key="5">
    <source>
        <dbReference type="Proteomes" id="UP000015100"/>
    </source>
</evidence>
<dbReference type="InterPro" id="IPR000504">
    <property type="entry name" value="RRM_dom"/>
</dbReference>
<evidence type="ECO:0000313" key="4">
    <source>
        <dbReference type="EMBL" id="EPS43529.1"/>
    </source>
</evidence>
<name>S8AKU2_DACHA</name>
<comment type="caution">
    <text evidence="4">The sequence shown here is derived from an EMBL/GenBank/DDBJ whole genome shotgun (WGS) entry which is preliminary data.</text>
</comment>
<evidence type="ECO:0000256" key="1">
    <source>
        <dbReference type="PROSITE-ProRule" id="PRU00176"/>
    </source>
</evidence>
<dbReference type="InterPro" id="IPR012677">
    <property type="entry name" value="Nucleotide-bd_a/b_plait_sf"/>
</dbReference>
<sequence>MSAENATVHVKNISHKTTEKEIQDFFSFCGKIKDFSVTPASGDPDATLSATITFEQPSAARTALLLDNTQLSGSPINVSASATLDDLEHEAHAHDDLTGEPPQEDKPRTAIIAEYLAHGYHMGDKVLQRAIEFDKQKGIYSRFQKFLTELDNKHKVTDKSRAMDSTYGVSDKATQGYNTVTRYLDQALSTAPGQRIHKFYQVGEKQVLDIHNEAMRLKKMKADEERKCTCDTAGPNGECNCAPGSCACSGCKKVTAEKAAAASSSSSSAAPPLYEAIPSASAPAPTGEKATYQ</sequence>
<protein>
    <recommendedName>
        <fullName evidence="3">RRM domain-containing protein</fullName>
    </recommendedName>
</protein>
<evidence type="ECO:0000259" key="3">
    <source>
        <dbReference type="PROSITE" id="PS50102"/>
    </source>
</evidence>
<dbReference type="OrthoDB" id="7763451at2759"/>
<dbReference type="STRING" id="1284197.S8AKU2"/>
<evidence type="ECO:0000256" key="2">
    <source>
        <dbReference type="SAM" id="MobiDB-lite"/>
    </source>
</evidence>
<dbReference type="SMART" id="SM00360">
    <property type="entry name" value="RRM"/>
    <property type="match status" value="1"/>
</dbReference>
<dbReference type="PROSITE" id="PS50102">
    <property type="entry name" value="RRM"/>
    <property type="match status" value="1"/>
</dbReference>
<dbReference type="EMBL" id="AQGS01000072">
    <property type="protein sequence ID" value="EPS43529.1"/>
    <property type="molecule type" value="Genomic_DNA"/>
</dbReference>
<dbReference type="GO" id="GO:0003723">
    <property type="term" value="F:RNA binding"/>
    <property type="evidence" value="ECO:0007669"/>
    <property type="project" value="UniProtKB-UniRule"/>
</dbReference>
<dbReference type="PANTHER" id="PTHR32343:SF10">
    <property type="entry name" value="RNA-BINDING REGION RNP-1 DOMAIN-CONTAINING PROTEIN"/>
    <property type="match status" value="1"/>
</dbReference>
<dbReference type="Proteomes" id="UP000015100">
    <property type="component" value="Unassembled WGS sequence"/>
</dbReference>
<dbReference type="HOGENOM" id="CLU_074138_0_0_1"/>
<gene>
    <name evidence="4" type="ORF">H072_2467</name>
</gene>
<dbReference type="OMA" id="TQEMKPR"/>
<organism evidence="4 5">
    <name type="scientific">Dactylellina haptotyla (strain CBS 200.50)</name>
    <name type="common">Nematode-trapping fungus</name>
    <name type="synonym">Monacrosporium haptotylum</name>
    <dbReference type="NCBI Taxonomy" id="1284197"/>
    <lineage>
        <taxon>Eukaryota</taxon>
        <taxon>Fungi</taxon>
        <taxon>Dikarya</taxon>
        <taxon>Ascomycota</taxon>
        <taxon>Pezizomycotina</taxon>
        <taxon>Orbiliomycetes</taxon>
        <taxon>Orbiliales</taxon>
        <taxon>Orbiliaceae</taxon>
        <taxon>Dactylellina</taxon>
    </lineage>
</organism>
<dbReference type="eggNOG" id="ENOG502S19D">
    <property type="taxonomic scope" value="Eukaryota"/>
</dbReference>
<dbReference type="AlphaFoldDB" id="S8AKU2"/>